<evidence type="ECO:0000256" key="6">
    <source>
        <dbReference type="ARBA" id="ARBA00022929"/>
    </source>
</evidence>
<dbReference type="GO" id="GO:0007165">
    <property type="term" value="P:signal transduction"/>
    <property type="evidence" value="ECO:0007669"/>
    <property type="project" value="TreeGrafter"/>
</dbReference>
<evidence type="ECO:0000313" key="10">
    <source>
        <dbReference type="EMBL" id="SFO07903.1"/>
    </source>
</evidence>
<dbReference type="PANTHER" id="PTHR39322">
    <property type="entry name" value="ACYL-HOMOSERINE-LACTONE SYNTHASE"/>
    <property type="match status" value="1"/>
</dbReference>
<evidence type="ECO:0000256" key="5">
    <source>
        <dbReference type="ARBA" id="ARBA00022691"/>
    </source>
</evidence>
<dbReference type="AlphaFoldDB" id="A0A1I5E961"/>
<evidence type="ECO:0000256" key="2">
    <source>
        <dbReference type="ARBA" id="ARBA00018768"/>
    </source>
</evidence>
<dbReference type="EC" id="2.3.1.184" evidence="1 9"/>
<keyword evidence="11" id="KW-1185">Reference proteome</keyword>
<comment type="catalytic activity">
    <reaction evidence="7 9">
        <text>a fatty acyl-[ACP] + S-adenosyl-L-methionine = an N-acyl-L-homoserine lactone + S-methyl-5'-thioadenosine + holo-[ACP] + H(+)</text>
        <dbReference type="Rhea" id="RHEA:10096"/>
        <dbReference type="Rhea" id="RHEA-COMP:9685"/>
        <dbReference type="Rhea" id="RHEA-COMP:14125"/>
        <dbReference type="ChEBI" id="CHEBI:15378"/>
        <dbReference type="ChEBI" id="CHEBI:17509"/>
        <dbReference type="ChEBI" id="CHEBI:55474"/>
        <dbReference type="ChEBI" id="CHEBI:59789"/>
        <dbReference type="ChEBI" id="CHEBI:64479"/>
        <dbReference type="ChEBI" id="CHEBI:138651"/>
        <dbReference type="EC" id="2.3.1.184"/>
    </reaction>
</comment>
<proteinExistence type="inferred from homology"/>
<dbReference type="EMBL" id="FOVG01000003">
    <property type="protein sequence ID" value="SFO07903.1"/>
    <property type="molecule type" value="Genomic_DNA"/>
</dbReference>
<keyword evidence="6 8" id="KW-0071">Autoinducer synthesis</keyword>
<keyword evidence="3 8" id="KW-0673">Quorum sensing</keyword>
<comment type="similarity">
    <text evidence="8 9">Belongs to the autoinducer synthase family.</text>
</comment>
<dbReference type="PROSITE" id="PS51187">
    <property type="entry name" value="AUTOINDUCER_SYNTH_2"/>
    <property type="match status" value="1"/>
</dbReference>
<gene>
    <name evidence="10" type="ORF">SAMN05428971_2826</name>
</gene>
<reference evidence="11" key="1">
    <citation type="submission" date="2016-10" db="EMBL/GenBank/DDBJ databases">
        <authorList>
            <person name="Varghese N."/>
            <person name="Submissions S."/>
        </authorList>
    </citation>
    <scope>NUCLEOTIDE SEQUENCE [LARGE SCALE GENOMIC DNA]</scope>
    <source>
        <strain evidence="11">OV426</strain>
    </source>
</reference>
<sequence length="212" mass="24820">MNSVIDFFLHDYDELSVELATELYRLRRKTFQERLDWKVECIDGMEKDRFDNKNTTYLLGMHDGQLLCGARFIDSADPTMMSEIFHHYFSGINNLPTDIPCCEISRLFLDKEKRDSANLQGLPASKALFLAMIIFCMKRKYRGMYAVVSRGMYAIFRHANWKIDVIQKGLSEKGEVIYYIFMPASKSIIEDIIVKDKASDRLREMLPHLRHL</sequence>
<organism evidence="10 11">
    <name type="scientific">Candidatus Pantoea varia</name>
    <dbReference type="NCBI Taxonomy" id="1881036"/>
    <lineage>
        <taxon>Bacteria</taxon>
        <taxon>Pseudomonadati</taxon>
        <taxon>Pseudomonadota</taxon>
        <taxon>Gammaproteobacteria</taxon>
        <taxon>Enterobacterales</taxon>
        <taxon>Erwiniaceae</taxon>
        <taxon>Pantoea</taxon>
    </lineage>
</organism>
<evidence type="ECO:0000256" key="3">
    <source>
        <dbReference type="ARBA" id="ARBA00022654"/>
    </source>
</evidence>
<dbReference type="SUPFAM" id="SSF55729">
    <property type="entry name" value="Acyl-CoA N-acyltransferases (Nat)"/>
    <property type="match status" value="1"/>
</dbReference>
<dbReference type="GO" id="GO:0061579">
    <property type="term" value="F:N-acyl homoserine lactone synthase activity"/>
    <property type="evidence" value="ECO:0007669"/>
    <property type="project" value="UniProtKB-UniRule"/>
</dbReference>
<evidence type="ECO:0000256" key="9">
    <source>
        <dbReference type="RuleBase" id="RU361135"/>
    </source>
</evidence>
<dbReference type="PRINTS" id="PR01549">
    <property type="entry name" value="AUTOINDCRSYN"/>
</dbReference>
<dbReference type="PROSITE" id="PS00949">
    <property type="entry name" value="AUTOINDUCER_SYNTH_1"/>
    <property type="match status" value="1"/>
</dbReference>
<name>A0A1I5E961_9GAMM</name>
<dbReference type="InterPro" id="IPR016181">
    <property type="entry name" value="Acyl_CoA_acyltransferase"/>
</dbReference>
<evidence type="ECO:0000256" key="4">
    <source>
        <dbReference type="ARBA" id="ARBA00022679"/>
    </source>
</evidence>
<accession>A0A1I5E961</accession>
<evidence type="ECO:0000256" key="1">
    <source>
        <dbReference type="ARBA" id="ARBA00012340"/>
    </source>
</evidence>
<evidence type="ECO:0000256" key="7">
    <source>
        <dbReference type="ARBA" id="ARBA00048576"/>
    </source>
</evidence>
<dbReference type="GO" id="GO:0009372">
    <property type="term" value="P:quorum sensing"/>
    <property type="evidence" value="ECO:0007669"/>
    <property type="project" value="UniProtKB-UniRule"/>
</dbReference>
<dbReference type="OrthoDB" id="6169313at2"/>
<dbReference type="InterPro" id="IPR018311">
    <property type="entry name" value="Autoind_synth_CS"/>
</dbReference>
<keyword evidence="5 9" id="KW-0949">S-adenosyl-L-methionine</keyword>
<keyword evidence="4 9" id="KW-0808">Transferase</keyword>
<dbReference type="Pfam" id="PF00765">
    <property type="entry name" value="Autoind_synth"/>
    <property type="match status" value="1"/>
</dbReference>
<dbReference type="PANTHER" id="PTHR39322:SF1">
    <property type="entry name" value="ISOVALERYL-HOMOSERINE LACTONE SYNTHASE"/>
    <property type="match status" value="1"/>
</dbReference>
<dbReference type="Gene3D" id="3.40.630.30">
    <property type="match status" value="1"/>
</dbReference>
<evidence type="ECO:0000313" key="11">
    <source>
        <dbReference type="Proteomes" id="UP000198968"/>
    </source>
</evidence>
<protein>
    <recommendedName>
        <fullName evidence="2 9">Acyl-homoserine-lactone synthase</fullName>
        <ecNumber evidence="1 9">2.3.1.184</ecNumber>
    </recommendedName>
    <alternativeName>
        <fullName evidence="9">Autoinducer synthesis protein</fullName>
    </alternativeName>
</protein>
<dbReference type="RefSeq" id="WP_090964695.1">
    <property type="nucleotide sequence ID" value="NZ_FOVG01000003.1"/>
</dbReference>
<dbReference type="InterPro" id="IPR001690">
    <property type="entry name" value="Autoind_synthase"/>
</dbReference>
<evidence type="ECO:0000256" key="8">
    <source>
        <dbReference type="PROSITE-ProRule" id="PRU00533"/>
    </source>
</evidence>
<dbReference type="Proteomes" id="UP000198968">
    <property type="component" value="Unassembled WGS sequence"/>
</dbReference>